<evidence type="ECO:0008006" key="3">
    <source>
        <dbReference type="Google" id="ProtNLM"/>
    </source>
</evidence>
<dbReference type="RefSeq" id="WP_127905006.1">
    <property type="nucleotide sequence ID" value="NZ_RQXX01000001.1"/>
</dbReference>
<dbReference type="Proteomes" id="UP000285908">
    <property type="component" value="Unassembled WGS sequence"/>
</dbReference>
<comment type="caution">
    <text evidence="1">The sequence shown here is derived from an EMBL/GenBank/DDBJ whole genome shotgun (WGS) entry which is preliminary data.</text>
</comment>
<reference evidence="1 2" key="1">
    <citation type="submission" date="2018-11" db="EMBL/GenBank/DDBJ databases">
        <title>Mesobaculum littorinae gen. nov., sp. nov., isolated from Littorina scabra that represents a novel genus of the order Rhodobacteraceae.</title>
        <authorList>
            <person name="Li F."/>
        </authorList>
    </citation>
    <scope>NUCLEOTIDE SEQUENCE [LARGE SCALE GENOMIC DNA]</scope>
    <source>
        <strain evidence="1 2">M0103</strain>
    </source>
</reference>
<dbReference type="OrthoDB" id="8849801at2"/>
<accession>A0A438AL56</accession>
<evidence type="ECO:0000313" key="1">
    <source>
        <dbReference type="EMBL" id="RVV99563.1"/>
    </source>
</evidence>
<organism evidence="1 2">
    <name type="scientific">Mesobaculum littorinae</name>
    <dbReference type="NCBI Taxonomy" id="2486419"/>
    <lineage>
        <taxon>Bacteria</taxon>
        <taxon>Pseudomonadati</taxon>
        <taxon>Pseudomonadota</taxon>
        <taxon>Alphaproteobacteria</taxon>
        <taxon>Rhodobacterales</taxon>
        <taxon>Roseobacteraceae</taxon>
        <taxon>Mesobaculum</taxon>
    </lineage>
</organism>
<sequence>MRRPEAWKIRREIARLGPKAAGLAERLFAGRRLARYDAARPGNLVQTDGAVALGPDQGPGPKIALLLIYQPAGLAPSVLQTCRHLAAQGYAPLVISNGSLKDADRAALGPAAWRIVERQNFGYDFGGYRDGIWLLDHLGIAPSRLILMNDSVWFPVFPGADLIRRMEAADADFVGVVELPRKRRRAVFYPSYFLLLNTGALRHAAFARYWTAYRQSSNKAVTVKRGEKGLPHALFRAGLRGHGMIGQADYETALARLSDEEVGIQFDHAHIPDPDLARRHADLAAQPRDGAWIDAARDLLRAAGRRKPYLSTLPLLGLTHLGYPMVKKHRLFGRSEKRRIIVAAADSGLLPGIDPTMLAEMRESDA</sequence>
<dbReference type="Pfam" id="PF05045">
    <property type="entry name" value="RgpF"/>
    <property type="match status" value="1"/>
</dbReference>
<gene>
    <name evidence="1" type="ORF">EKE94_02450</name>
</gene>
<protein>
    <recommendedName>
        <fullName evidence="3">Rhamnan synthesis protein F</fullName>
    </recommendedName>
</protein>
<evidence type="ECO:0000313" key="2">
    <source>
        <dbReference type="Proteomes" id="UP000285908"/>
    </source>
</evidence>
<dbReference type="AlphaFoldDB" id="A0A438AL56"/>
<dbReference type="InterPro" id="IPR007739">
    <property type="entry name" value="RgpF"/>
</dbReference>
<proteinExistence type="predicted"/>
<dbReference type="EMBL" id="RQXX01000001">
    <property type="protein sequence ID" value="RVV99563.1"/>
    <property type="molecule type" value="Genomic_DNA"/>
</dbReference>
<name>A0A438AL56_9RHOB</name>
<keyword evidence="2" id="KW-1185">Reference proteome</keyword>